<accession>A0A397VIZ9</accession>
<proteinExistence type="predicted"/>
<reference evidence="1 2" key="1">
    <citation type="submission" date="2018-06" db="EMBL/GenBank/DDBJ databases">
        <title>Comparative genomics reveals the genomic features of Rhizophagus irregularis, R. cerebriforme, R. diaphanum and Gigaspora rosea, and their symbiotic lifestyle signature.</title>
        <authorList>
            <person name="Morin E."/>
            <person name="San Clemente H."/>
            <person name="Chen E.C.H."/>
            <person name="De La Providencia I."/>
            <person name="Hainaut M."/>
            <person name="Kuo A."/>
            <person name="Kohler A."/>
            <person name="Murat C."/>
            <person name="Tang N."/>
            <person name="Roy S."/>
            <person name="Loubradou J."/>
            <person name="Henrissat B."/>
            <person name="Grigoriev I.V."/>
            <person name="Corradi N."/>
            <person name="Roux C."/>
            <person name="Martin F.M."/>
        </authorList>
    </citation>
    <scope>NUCLEOTIDE SEQUENCE [LARGE SCALE GENOMIC DNA]</scope>
    <source>
        <strain evidence="1 2">DAOM 194757</strain>
    </source>
</reference>
<keyword evidence="2" id="KW-1185">Reference proteome</keyword>
<name>A0A397VIZ9_9GLOM</name>
<dbReference type="AlphaFoldDB" id="A0A397VIZ9"/>
<evidence type="ECO:0000313" key="2">
    <source>
        <dbReference type="Proteomes" id="UP000266673"/>
    </source>
</evidence>
<evidence type="ECO:0008006" key="3">
    <source>
        <dbReference type="Google" id="ProtNLM"/>
    </source>
</evidence>
<dbReference type="OrthoDB" id="2434385at2759"/>
<gene>
    <name evidence="1" type="ORF">C2G38_2175546</name>
</gene>
<dbReference type="Proteomes" id="UP000266673">
    <property type="component" value="Unassembled WGS sequence"/>
</dbReference>
<protein>
    <recommendedName>
        <fullName evidence="3">BACK domain-containing protein</fullName>
    </recommendedName>
</protein>
<comment type="caution">
    <text evidence="1">The sequence shown here is derived from an EMBL/GenBank/DDBJ whole genome shotgun (WGS) entry which is preliminary data.</text>
</comment>
<evidence type="ECO:0000313" key="1">
    <source>
        <dbReference type="EMBL" id="RIB21828.1"/>
    </source>
</evidence>
<organism evidence="1 2">
    <name type="scientific">Gigaspora rosea</name>
    <dbReference type="NCBI Taxonomy" id="44941"/>
    <lineage>
        <taxon>Eukaryota</taxon>
        <taxon>Fungi</taxon>
        <taxon>Fungi incertae sedis</taxon>
        <taxon>Mucoromycota</taxon>
        <taxon>Glomeromycotina</taxon>
        <taxon>Glomeromycetes</taxon>
        <taxon>Diversisporales</taxon>
        <taxon>Gigasporaceae</taxon>
        <taxon>Gigaspora</taxon>
    </lineage>
</organism>
<dbReference type="EMBL" id="QKWP01000339">
    <property type="protein sequence ID" value="RIB21828.1"/>
    <property type="molecule type" value="Genomic_DNA"/>
</dbReference>
<sequence length="99" mass="11753">MAIKLFEKLSNNFLELLDDEEDFDKIINVEAKIWKYVIGWGIEQNPGIPSDPKIWSNDNFLTMKTTLQNCLPHIRYFQISSDDVINHLQPYRRRLDDNL</sequence>